<protein>
    <submittedName>
        <fullName evidence="3">Putative group i salivary lipocalin</fullName>
    </submittedName>
</protein>
<feature type="region of interest" description="Disordered" evidence="1">
    <location>
        <begin position="140"/>
        <end position="161"/>
    </location>
</feature>
<feature type="compositionally biased region" description="Basic residues" evidence="1">
    <location>
        <begin position="146"/>
        <end position="158"/>
    </location>
</feature>
<sequence>MVKVAALSLVLSLAASICNAAKRKVPESPGSTSETTGQNVFKEFWKNYTKVWTANSTIPYYLCEWQEPTNMSDNGLQIITHFDTTNSFTLNWTFAANNSMESDFSDGIFRRYMVYQNWTCAVFRDEFWRKLTLEEQKGGLTEQNNKKRRKREKRKSTKAPKVSVKLSFTSVDYRMVFDNTKKGHVPDDCRSKYREVINTAKNYRIYKKACKMTQGPEKPFTLTVGI</sequence>
<dbReference type="VEuPathDB" id="VectorBase:LOC119168341"/>
<feature type="signal peptide" evidence="2">
    <location>
        <begin position="1"/>
        <end position="20"/>
    </location>
</feature>
<organism evidence="3">
    <name type="scientific">Rhipicephalus microplus</name>
    <name type="common">Cattle tick</name>
    <name type="synonym">Boophilus microplus</name>
    <dbReference type="NCBI Taxonomy" id="6941"/>
    <lineage>
        <taxon>Eukaryota</taxon>
        <taxon>Metazoa</taxon>
        <taxon>Ecdysozoa</taxon>
        <taxon>Arthropoda</taxon>
        <taxon>Chelicerata</taxon>
        <taxon>Arachnida</taxon>
        <taxon>Acari</taxon>
        <taxon>Parasitiformes</taxon>
        <taxon>Ixodida</taxon>
        <taxon>Ixodoidea</taxon>
        <taxon>Ixodidae</taxon>
        <taxon>Rhipicephalinae</taxon>
        <taxon>Rhipicephalus</taxon>
        <taxon>Boophilus</taxon>
    </lineage>
</organism>
<keyword evidence="2" id="KW-0732">Signal</keyword>
<feature type="chain" id="PRO_5026192646" evidence="2">
    <location>
        <begin position="21"/>
        <end position="226"/>
    </location>
</feature>
<evidence type="ECO:0000256" key="1">
    <source>
        <dbReference type="SAM" id="MobiDB-lite"/>
    </source>
</evidence>
<name>A0A6G5A3J9_RHIMP</name>
<accession>A0A6G5A3J9</accession>
<dbReference type="AlphaFoldDB" id="A0A6G5A3J9"/>
<reference evidence="3" key="1">
    <citation type="submission" date="2020-03" db="EMBL/GenBank/DDBJ databases">
        <title>A transcriptome and proteome of the tick Rhipicephalus microplus shaped by the genetic composition of its hosts and developmental stage.</title>
        <authorList>
            <person name="Garcia G.R."/>
            <person name="Ribeiro J.M.C."/>
            <person name="Maruyama S.R."/>
            <person name="Gardinasse L.G."/>
            <person name="Nelson K."/>
            <person name="Ferreira B.R."/>
            <person name="Andrade T.G."/>
            <person name="Santos I.K.F.M."/>
        </authorList>
    </citation>
    <scope>NUCLEOTIDE SEQUENCE</scope>
    <source>
        <strain evidence="3">NSGR</strain>
        <tissue evidence="3">Salivary glands</tissue>
    </source>
</reference>
<dbReference type="EMBL" id="GIKN01002885">
    <property type="protein sequence ID" value="NIE45158.1"/>
    <property type="molecule type" value="Transcribed_RNA"/>
</dbReference>
<evidence type="ECO:0000256" key="2">
    <source>
        <dbReference type="SAM" id="SignalP"/>
    </source>
</evidence>
<proteinExistence type="predicted"/>
<evidence type="ECO:0000313" key="3">
    <source>
        <dbReference type="EMBL" id="NIE45158.1"/>
    </source>
</evidence>